<proteinExistence type="predicted"/>
<sequence>MIIGLESAYTDNSYGNFVNSRVFVGGGRAGGRGHERSAKKLCVGLFIFISRIEVLIFEEGGRHDSLSTFFVEDERQWHEIGRPIKRLKRVGEVSFFPGRE</sequence>
<protein>
    <submittedName>
        <fullName evidence="1">Uncharacterized protein</fullName>
    </submittedName>
</protein>
<evidence type="ECO:0000313" key="2">
    <source>
        <dbReference type="Proteomes" id="UP001168821"/>
    </source>
</evidence>
<dbReference type="EMBL" id="JALNTZ010000006">
    <property type="protein sequence ID" value="KAJ3647804.1"/>
    <property type="molecule type" value="Genomic_DNA"/>
</dbReference>
<evidence type="ECO:0000313" key="1">
    <source>
        <dbReference type="EMBL" id="KAJ3647804.1"/>
    </source>
</evidence>
<gene>
    <name evidence="1" type="ORF">Zmor_019663</name>
</gene>
<comment type="caution">
    <text evidence="1">The sequence shown here is derived from an EMBL/GenBank/DDBJ whole genome shotgun (WGS) entry which is preliminary data.</text>
</comment>
<reference evidence="1" key="1">
    <citation type="journal article" date="2023" name="G3 (Bethesda)">
        <title>Whole genome assemblies of Zophobas morio and Tenebrio molitor.</title>
        <authorList>
            <person name="Kaur S."/>
            <person name="Stinson S.A."/>
            <person name="diCenzo G.C."/>
        </authorList>
    </citation>
    <scope>NUCLEOTIDE SEQUENCE</scope>
    <source>
        <strain evidence="1">QUZm001</strain>
    </source>
</reference>
<organism evidence="1 2">
    <name type="scientific">Zophobas morio</name>
    <dbReference type="NCBI Taxonomy" id="2755281"/>
    <lineage>
        <taxon>Eukaryota</taxon>
        <taxon>Metazoa</taxon>
        <taxon>Ecdysozoa</taxon>
        <taxon>Arthropoda</taxon>
        <taxon>Hexapoda</taxon>
        <taxon>Insecta</taxon>
        <taxon>Pterygota</taxon>
        <taxon>Neoptera</taxon>
        <taxon>Endopterygota</taxon>
        <taxon>Coleoptera</taxon>
        <taxon>Polyphaga</taxon>
        <taxon>Cucujiformia</taxon>
        <taxon>Tenebrionidae</taxon>
        <taxon>Zophobas</taxon>
    </lineage>
</organism>
<keyword evidence="2" id="KW-1185">Reference proteome</keyword>
<dbReference type="Proteomes" id="UP001168821">
    <property type="component" value="Unassembled WGS sequence"/>
</dbReference>
<name>A0AA38I663_9CUCU</name>
<accession>A0AA38I663</accession>
<dbReference type="AlphaFoldDB" id="A0AA38I663"/>